<dbReference type="PANTHER" id="PTHR42978:SF3">
    <property type="entry name" value="BLR3078 PROTEIN"/>
    <property type="match status" value="1"/>
</dbReference>
<dbReference type="InterPro" id="IPR051013">
    <property type="entry name" value="MBL_superfamily_lactonases"/>
</dbReference>
<keyword evidence="7" id="KW-1185">Reference proteome</keyword>
<organism evidence="6 7">
    <name type="scientific">Arsenicicoccus bolidensis</name>
    <dbReference type="NCBI Taxonomy" id="229480"/>
    <lineage>
        <taxon>Bacteria</taxon>
        <taxon>Bacillati</taxon>
        <taxon>Actinomycetota</taxon>
        <taxon>Actinomycetes</taxon>
        <taxon>Micrococcales</taxon>
        <taxon>Intrasporangiaceae</taxon>
        <taxon>Arsenicicoccus</taxon>
    </lineage>
</organism>
<evidence type="ECO:0000313" key="6">
    <source>
        <dbReference type="EMBL" id="MCG7322362.1"/>
    </source>
</evidence>
<dbReference type="SUPFAM" id="SSF56281">
    <property type="entry name" value="Metallo-hydrolase/oxidoreductase"/>
    <property type="match status" value="1"/>
</dbReference>
<dbReference type="EMBL" id="JAKRCV010000033">
    <property type="protein sequence ID" value="MCG7322362.1"/>
    <property type="molecule type" value="Genomic_DNA"/>
</dbReference>
<dbReference type="Proteomes" id="UP001521931">
    <property type="component" value="Unassembled WGS sequence"/>
</dbReference>
<comment type="caution">
    <text evidence="6">The sequence shown here is derived from an EMBL/GenBank/DDBJ whole genome shotgun (WGS) entry which is preliminary data.</text>
</comment>
<proteinExistence type="inferred from homology"/>
<keyword evidence="3" id="KW-0378">Hydrolase</keyword>
<evidence type="ECO:0000256" key="3">
    <source>
        <dbReference type="ARBA" id="ARBA00022801"/>
    </source>
</evidence>
<reference evidence="6 7" key="1">
    <citation type="submission" date="2022-02" db="EMBL/GenBank/DDBJ databases">
        <title>Uncovering new skin microbiome diversity through culturing and metagenomics.</title>
        <authorList>
            <person name="Conlan S."/>
            <person name="Deming C."/>
            <person name="Nisc Comparative Sequencing Program N."/>
            <person name="Segre J.A."/>
        </authorList>
    </citation>
    <scope>NUCLEOTIDE SEQUENCE [LARGE SCALE GENOMIC DNA]</scope>
    <source>
        <strain evidence="6 7">ACRQZ</strain>
    </source>
</reference>
<comment type="similarity">
    <text evidence="1">Belongs to the metallo-beta-lactamase superfamily.</text>
</comment>
<evidence type="ECO:0000256" key="2">
    <source>
        <dbReference type="ARBA" id="ARBA00022723"/>
    </source>
</evidence>
<feature type="domain" description="Metallo-beta-lactamase" evidence="5">
    <location>
        <begin position="16"/>
        <end position="229"/>
    </location>
</feature>
<dbReference type="InterPro" id="IPR001279">
    <property type="entry name" value="Metallo-B-lactamas"/>
</dbReference>
<evidence type="ECO:0000313" key="7">
    <source>
        <dbReference type="Proteomes" id="UP001521931"/>
    </source>
</evidence>
<evidence type="ECO:0000256" key="4">
    <source>
        <dbReference type="ARBA" id="ARBA00022833"/>
    </source>
</evidence>
<keyword evidence="2" id="KW-0479">Metal-binding</keyword>
<accession>A0ABS9Q4V2</accession>
<dbReference type="PANTHER" id="PTHR42978">
    <property type="entry name" value="QUORUM-QUENCHING LACTONASE YTNP-RELATED-RELATED"/>
    <property type="match status" value="1"/>
</dbReference>
<evidence type="ECO:0000259" key="5">
    <source>
        <dbReference type="SMART" id="SM00849"/>
    </source>
</evidence>
<dbReference type="RefSeq" id="WP_239264572.1">
    <property type="nucleotide sequence ID" value="NZ_JAKRCV010000033.1"/>
</dbReference>
<protein>
    <submittedName>
        <fullName evidence="6">MBL fold metallo-hydrolase</fullName>
    </submittedName>
</protein>
<gene>
    <name evidence="6" type="ORF">MHL29_10765</name>
</gene>
<evidence type="ECO:0000256" key="1">
    <source>
        <dbReference type="ARBA" id="ARBA00007749"/>
    </source>
</evidence>
<keyword evidence="4" id="KW-0862">Zinc</keyword>
<dbReference type="InterPro" id="IPR036866">
    <property type="entry name" value="RibonucZ/Hydroxyglut_hydro"/>
</dbReference>
<dbReference type="Gene3D" id="3.60.15.10">
    <property type="entry name" value="Ribonuclease Z/Hydroxyacylglutathione hydrolase-like"/>
    <property type="match status" value="1"/>
</dbReference>
<name>A0ABS9Q4V2_9MICO</name>
<dbReference type="Pfam" id="PF00753">
    <property type="entry name" value="Lactamase_B"/>
    <property type="match status" value="1"/>
</dbReference>
<dbReference type="SMART" id="SM00849">
    <property type="entry name" value="Lactamase_B"/>
    <property type="match status" value="1"/>
</dbReference>
<sequence>MFAVSGGSVFERRRFAATAVLVRHPKGDLLVDAGFGAGVAEHVAMLPRIERAPYERTRTAREQLDAADYDFTRLLGVVPTHVHWDHVSGIDSLDVPIWMNREEVGYGADDSHGTVFRAVSAGKEVRHYEMTDGPYLGFSASWDVHGDGSVVIAHAGGHTPGSVVVFVTLPSGERFGFIGDLTWQCDGITGRKQRPWFLRRVTDVDPALVRAGLDRCIALQGVVHLVPAHDVSAHDRIPILPATGLSTGASSAEADR</sequence>